<evidence type="ECO:0000313" key="4">
    <source>
        <dbReference type="Proteomes" id="UP000663870"/>
    </source>
</evidence>
<organism evidence="1 3">
    <name type="scientific">Rotaria sordida</name>
    <dbReference type="NCBI Taxonomy" id="392033"/>
    <lineage>
        <taxon>Eukaryota</taxon>
        <taxon>Metazoa</taxon>
        <taxon>Spiralia</taxon>
        <taxon>Gnathifera</taxon>
        <taxon>Rotifera</taxon>
        <taxon>Eurotatoria</taxon>
        <taxon>Bdelloidea</taxon>
        <taxon>Philodinida</taxon>
        <taxon>Philodinidae</taxon>
        <taxon>Rotaria</taxon>
    </lineage>
</organism>
<keyword evidence="4" id="KW-1185">Reference proteome</keyword>
<comment type="caution">
    <text evidence="1">The sequence shown here is derived from an EMBL/GenBank/DDBJ whole genome shotgun (WGS) entry which is preliminary data.</text>
</comment>
<dbReference type="EMBL" id="CAJNOH010002108">
    <property type="protein sequence ID" value="CAF1273027.1"/>
    <property type="molecule type" value="Genomic_DNA"/>
</dbReference>
<dbReference type="Proteomes" id="UP000663870">
    <property type="component" value="Unassembled WGS sequence"/>
</dbReference>
<evidence type="ECO:0000313" key="2">
    <source>
        <dbReference type="EMBL" id="CAF1552580.1"/>
    </source>
</evidence>
<gene>
    <name evidence="2" type="ORF">JXQ802_LOCUS43747</name>
    <name evidence="1" type="ORF">PYM288_LOCUS28482</name>
</gene>
<evidence type="ECO:0000313" key="3">
    <source>
        <dbReference type="Proteomes" id="UP000663854"/>
    </source>
</evidence>
<protein>
    <submittedName>
        <fullName evidence="1">Uncharacterized protein</fullName>
    </submittedName>
</protein>
<dbReference type="AlphaFoldDB" id="A0A815BFT0"/>
<evidence type="ECO:0000313" key="1">
    <source>
        <dbReference type="EMBL" id="CAF1273027.1"/>
    </source>
</evidence>
<name>A0A815BFT0_9BILA</name>
<reference evidence="1" key="1">
    <citation type="submission" date="2021-02" db="EMBL/GenBank/DDBJ databases">
        <authorList>
            <person name="Nowell W R."/>
        </authorList>
    </citation>
    <scope>NUCLEOTIDE SEQUENCE</scope>
</reference>
<proteinExistence type="predicted"/>
<dbReference type="Proteomes" id="UP000663854">
    <property type="component" value="Unassembled WGS sequence"/>
</dbReference>
<feature type="non-terminal residue" evidence="1">
    <location>
        <position position="1"/>
    </location>
</feature>
<accession>A0A815BFT0</accession>
<dbReference type="EMBL" id="CAJNOL010003221">
    <property type="protein sequence ID" value="CAF1552580.1"/>
    <property type="molecule type" value="Genomic_DNA"/>
</dbReference>
<sequence>MCNTNIATCSSGLAFNCTVPTFITSTTTTFNITTNNTTTISSTTIMNTTSNASL</sequence>